<dbReference type="GO" id="GO:0005737">
    <property type="term" value="C:cytoplasm"/>
    <property type="evidence" value="ECO:0007669"/>
    <property type="project" value="UniProtKB-SubCell"/>
</dbReference>
<feature type="non-terminal residue" evidence="9">
    <location>
        <position position="1"/>
    </location>
</feature>
<evidence type="ECO:0000256" key="5">
    <source>
        <dbReference type="ARBA" id="ARBA00022737"/>
    </source>
</evidence>
<evidence type="ECO:0000256" key="2">
    <source>
        <dbReference type="ARBA" id="ARBA00004496"/>
    </source>
</evidence>
<organism evidence="9 10">
    <name type="scientific">Blyttiomyces helicus</name>
    <dbReference type="NCBI Taxonomy" id="388810"/>
    <lineage>
        <taxon>Eukaryota</taxon>
        <taxon>Fungi</taxon>
        <taxon>Fungi incertae sedis</taxon>
        <taxon>Chytridiomycota</taxon>
        <taxon>Chytridiomycota incertae sedis</taxon>
        <taxon>Chytridiomycetes</taxon>
        <taxon>Chytridiomycetes incertae sedis</taxon>
        <taxon>Blyttiomyces</taxon>
    </lineage>
</organism>
<dbReference type="InterPro" id="IPR057672">
    <property type="entry name" value="TPR_IPO4/5"/>
</dbReference>
<reference evidence="10" key="1">
    <citation type="journal article" date="2018" name="Nat. Microbiol.">
        <title>Leveraging single-cell genomics to expand the fungal tree of life.</title>
        <authorList>
            <person name="Ahrendt S.R."/>
            <person name="Quandt C.A."/>
            <person name="Ciobanu D."/>
            <person name="Clum A."/>
            <person name="Salamov A."/>
            <person name="Andreopoulos B."/>
            <person name="Cheng J.F."/>
            <person name="Woyke T."/>
            <person name="Pelin A."/>
            <person name="Henrissat B."/>
            <person name="Reynolds N.K."/>
            <person name="Benny G.L."/>
            <person name="Smith M.E."/>
            <person name="James T.Y."/>
            <person name="Grigoriev I.V."/>
        </authorList>
    </citation>
    <scope>NUCLEOTIDE SEQUENCE [LARGE SCALE GENOMIC DNA]</scope>
</reference>
<dbReference type="GO" id="GO:0006606">
    <property type="term" value="P:protein import into nucleus"/>
    <property type="evidence" value="ECO:0007669"/>
    <property type="project" value="InterPro"/>
</dbReference>
<keyword evidence="6" id="KW-0653">Protein transport</keyword>
<feature type="domain" description="IPO4/5-like TPR repeats" evidence="8">
    <location>
        <begin position="39"/>
        <end position="174"/>
    </location>
</feature>
<keyword evidence="5" id="KW-0677">Repeat</keyword>
<evidence type="ECO:0000259" key="8">
    <source>
        <dbReference type="Pfam" id="PF25780"/>
    </source>
</evidence>
<dbReference type="InterPro" id="IPR040122">
    <property type="entry name" value="Importin_beta"/>
</dbReference>
<dbReference type="OrthoDB" id="7862313at2759"/>
<dbReference type="Pfam" id="PF25780">
    <property type="entry name" value="TPR_IPO5"/>
    <property type="match status" value="1"/>
</dbReference>
<dbReference type="AlphaFoldDB" id="A0A4V1ISF7"/>
<evidence type="ECO:0000256" key="7">
    <source>
        <dbReference type="ARBA" id="ARBA00023242"/>
    </source>
</evidence>
<keyword evidence="3" id="KW-0813">Transport</keyword>
<dbReference type="Proteomes" id="UP000269721">
    <property type="component" value="Unassembled WGS sequence"/>
</dbReference>
<gene>
    <name evidence="9" type="ORF">BDK51DRAFT_2428</name>
</gene>
<dbReference type="InterPro" id="IPR016024">
    <property type="entry name" value="ARM-type_fold"/>
</dbReference>
<evidence type="ECO:0000256" key="1">
    <source>
        <dbReference type="ARBA" id="ARBA00004123"/>
    </source>
</evidence>
<dbReference type="InterPro" id="IPR011989">
    <property type="entry name" value="ARM-like"/>
</dbReference>
<sequence length="185" mass="20695">LRKLVKKSSGAMWESIDAQTRDQMKQTFLDVMVTEPGRLVRHSVARVISEVAKVELSQGRWTELITFLYGCCRSPSAGHREAGVYVLFTLFEVIADKLQEHIPQMFALFSQTLADPESLEVRITTVRALGKLADFLEPDTPIENEIQLFRGLLPGMITVIQQCLDSGDERSAIDGIDVFDGLLVL</sequence>
<evidence type="ECO:0000313" key="9">
    <source>
        <dbReference type="EMBL" id="RKO93397.1"/>
    </source>
</evidence>
<keyword evidence="4" id="KW-0963">Cytoplasm</keyword>
<dbReference type="EMBL" id="KZ994258">
    <property type="protein sequence ID" value="RKO93397.1"/>
    <property type="molecule type" value="Genomic_DNA"/>
</dbReference>
<accession>A0A4V1ISF7</accession>
<dbReference type="Gene3D" id="1.25.10.10">
    <property type="entry name" value="Leucine-rich Repeat Variant"/>
    <property type="match status" value="1"/>
</dbReference>
<protein>
    <submittedName>
        <fullName evidence="9">Armadillo-type protein</fullName>
    </submittedName>
</protein>
<evidence type="ECO:0000313" key="10">
    <source>
        <dbReference type="Proteomes" id="UP000269721"/>
    </source>
</evidence>
<keyword evidence="7" id="KW-0539">Nucleus</keyword>
<keyword evidence="10" id="KW-1185">Reference proteome</keyword>
<comment type="subcellular location">
    <subcellularLocation>
        <location evidence="2">Cytoplasm</location>
    </subcellularLocation>
    <subcellularLocation>
        <location evidence="1">Nucleus</location>
    </subcellularLocation>
</comment>
<proteinExistence type="predicted"/>
<evidence type="ECO:0000256" key="6">
    <source>
        <dbReference type="ARBA" id="ARBA00022927"/>
    </source>
</evidence>
<evidence type="ECO:0000256" key="3">
    <source>
        <dbReference type="ARBA" id="ARBA00022448"/>
    </source>
</evidence>
<evidence type="ECO:0000256" key="4">
    <source>
        <dbReference type="ARBA" id="ARBA00022490"/>
    </source>
</evidence>
<dbReference type="SUPFAM" id="SSF48371">
    <property type="entry name" value="ARM repeat"/>
    <property type="match status" value="1"/>
</dbReference>
<feature type="non-terminal residue" evidence="9">
    <location>
        <position position="185"/>
    </location>
</feature>
<name>A0A4V1ISF7_9FUNG</name>
<dbReference type="PANTHER" id="PTHR10527">
    <property type="entry name" value="IMPORTIN BETA"/>
    <property type="match status" value="1"/>
</dbReference>